<evidence type="ECO:0000313" key="2">
    <source>
        <dbReference type="Proteomes" id="UP001234297"/>
    </source>
</evidence>
<dbReference type="Proteomes" id="UP001234297">
    <property type="component" value="Chromosome 3"/>
</dbReference>
<gene>
    <name evidence="1" type="ORF">MRB53_011463</name>
</gene>
<keyword evidence="2" id="KW-1185">Reference proteome</keyword>
<accession>A0ACC2LUN7</accession>
<evidence type="ECO:0000313" key="1">
    <source>
        <dbReference type="EMBL" id="KAJ8637196.1"/>
    </source>
</evidence>
<dbReference type="EMBL" id="CM056811">
    <property type="protein sequence ID" value="KAJ8637196.1"/>
    <property type="molecule type" value="Genomic_DNA"/>
</dbReference>
<sequence length="90" mass="10269">MEERENAGEMGNPKEHVWANGERRNEQASTEKKKEMRHKMVVKRGGRATDAAKAKIEKDTLRDMIFPSVLPDPGFVDWRSPTTADCMLKP</sequence>
<protein>
    <submittedName>
        <fullName evidence="1">Uncharacterized protein</fullName>
    </submittedName>
</protein>
<proteinExistence type="predicted"/>
<reference evidence="1 2" key="1">
    <citation type="journal article" date="2022" name="Hortic Res">
        <title>A haplotype resolved chromosomal level avocado genome allows analysis of novel avocado genes.</title>
        <authorList>
            <person name="Nath O."/>
            <person name="Fletcher S.J."/>
            <person name="Hayward A."/>
            <person name="Shaw L.M."/>
            <person name="Masouleh A.K."/>
            <person name="Furtado A."/>
            <person name="Henry R.J."/>
            <person name="Mitter N."/>
        </authorList>
    </citation>
    <scope>NUCLEOTIDE SEQUENCE [LARGE SCALE GENOMIC DNA]</scope>
    <source>
        <strain evidence="2">cv. Hass</strain>
    </source>
</reference>
<comment type="caution">
    <text evidence="1">The sequence shown here is derived from an EMBL/GenBank/DDBJ whole genome shotgun (WGS) entry which is preliminary data.</text>
</comment>
<organism evidence="1 2">
    <name type="scientific">Persea americana</name>
    <name type="common">Avocado</name>
    <dbReference type="NCBI Taxonomy" id="3435"/>
    <lineage>
        <taxon>Eukaryota</taxon>
        <taxon>Viridiplantae</taxon>
        <taxon>Streptophyta</taxon>
        <taxon>Embryophyta</taxon>
        <taxon>Tracheophyta</taxon>
        <taxon>Spermatophyta</taxon>
        <taxon>Magnoliopsida</taxon>
        <taxon>Magnoliidae</taxon>
        <taxon>Laurales</taxon>
        <taxon>Lauraceae</taxon>
        <taxon>Persea</taxon>
    </lineage>
</organism>
<name>A0ACC2LUN7_PERAE</name>